<dbReference type="GO" id="GO:0051536">
    <property type="term" value="F:iron-sulfur cluster binding"/>
    <property type="evidence" value="ECO:0007669"/>
    <property type="project" value="InterPro"/>
</dbReference>
<proteinExistence type="predicted"/>
<name>A0A139XEE9_9CYAN</name>
<dbReference type="GO" id="GO:0003824">
    <property type="term" value="F:catalytic activity"/>
    <property type="evidence" value="ECO:0007669"/>
    <property type="project" value="InterPro"/>
</dbReference>
<gene>
    <name evidence="1" type="ORF">WA1_13325</name>
</gene>
<dbReference type="EMBL" id="ANNX02000016">
    <property type="protein sequence ID" value="KYC43077.1"/>
    <property type="molecule type" value="Genomic_DNA"/>
</dbReference>
<comment type="caution">
    <text evidence="1">The sequence shown here is derived from an EMBL/GenBank/DDBJ whole genome shotgun (WGS) entry which is preliminary data.</text>
</comment>
<dbReference type="InterPro" id="IPR007197">
    <property type="entry name" value="rSAM"/>
</dbReference>
<evidence type="ECO:0000313" key="2">
    <source>
        <dbReference type="Proteomes" id="UP000076925"/>
    </source>
</evidence>
<dbReference type="Proteomes" id="UP000076925">
    <property type="component" value="Unassembled WGS sequence"/>
</dbReference>
<dbReference type="SUPFAM" id="SSF102114">
    <property type="entry name" value="Radical SAM enzymes"/>
    <property type="match status" value="1"/>
</dbReference>
<dbReference type="SFLD" id="SFLDS00029">
    <property type="entry name" value="Radical_SAM"/>
    <property type="match status" value="1"/>
</dbReference>
<reference evidence="1 2" key="1">
    <citation type="journal article" date="2013" name="Genome Biol. Evol.">
        <title>Genomes of Stigonematalean cyanobacteria (subsection V) and the evolution of oxygenic photosynthesis from prokaryotes to plastids.</title>
        <authorList>
            <person name="Dagan T."/>
            <person name="Roettger M."/>
            <person name="Stucken K."/>
            <person name="Landan G."/>
            <person name="Koch R."/>
            <person name="Major P."/>
            <person name="Gould S.B."/>
            <person name="Goremykin V.V."/>
            <person name="Rippka R."/>
            <person name="Tandeau de Marsac N."/>
            <person name="Gugger M."/>
            <person name="Lockhart P.J."/>
            <person name="Allen J.F."/>
            <person name="Brune I."/>
            <person name="Maus I."/>
            <person name="Puhler A."/>
            <person name="Martin W.F."/>
        </authorList>
    </citation>
    <scope>NUCLEOTIDE SEQUENCE [LARGE SCALE GENOMIC DNA]</scope>
    <source>
        <strain evidence="1 2">PCC 7110</strain>
    </source>
</reference>
<dbReference type="InterPro" id="IPR030950">
    <property type="entry name" value="rSAM_PoyD"/>
</dbReference>
<accession>A0A139XEE9</accession>
<dbReference type="NCBIfam" id="TIGR04517">
    <property type="entry name" value="rSAM_PoyD"/>
    <property type="match status" value="1"/>
</dbReference>
<evidence type="ECO:0000313" key="1">
    <source>
        <dbReference type="EMBL" id="KYC43077.1"/>
    </source>
</evidence>
<organism evidence="1 2">
    <name type="scientific">Scytonema hofmannii PCC 7110</name>
    <dbReference type="NCBI Taxonomy" id="128403"/>
    <lineage>
        <taxon>Bacteria</taxon>
        <taxon>Bacillati</taxon>
        <taxon>Cyanobacteriota</taxon>
        <taxon>Cyanophyceae</taxon>
        <taxon>Nostocales</taxon>
        <taxon>Scytonemataceae</taxon>
        <taxon>Scytonema</taxon>
    </lineage>
</organism>
<evidence type="ECO:0008006" key="3">
    <source>
        <dbReference type="Google" id="ProtNLM"/>
    </source>
</evidence>
<keyword evidence="2" id="KW-1185">Reference proteome</keyword>
<dbReference type="InterPro" id="IPR058240">
    <property type="entry name" value="rSAM_sf"/>
</dbReference>
<protein>
    <recommendedName>
        <fullName evidence="3">Radical SAM family RiPP maturation amino acid epimerase</fullName>
    </recommendedName>
</protein>
<sequence>MQIPDKIDWKMTTMSIEQGLQTGDIKLLLSEQKNLDTDYVATIAKIKRFLERWSADRQFRETLPFDPYGVTRKYNLDIDPEEIRLLWDMEFLKTYEPDTPVPLKVKQYDAYISESIQYQNKIREQAVPLDPLFRGWRERQIRRTFSEFGFEKAHSIVHSPFAIELSKGCSVGCWFCGVAAPRLEGIFYYSQENARLWREVLEVLKEVMGTGASQGFCYWATDPLDNPDYEQFLIDFHAILGKFPQTTTASAIRNPQRTKNLLKLSKEKNGEVERFSLLTLKEFNRVHEEFSAEELMSVELICQNDEALGVKAYAGRAREERFRKRIETSNHFLSSDSGVSDTIACVSGFLLNMVDLSVQLVSPCNADETWPLGYRVYDKATFSTASELHTVLKQMIKKHMPLTLSLEDRIQFRLDLKYEKSEDNFYLLSRSVKHSFNSTPQLKEIVELTFKKCLTAGEIALLLEKEKEIDLTETLYYLNEIFKQGFIQ</sequence>
<dbReference type="AlphaFoldDB" id="A0A139XEE9"/>